<gene>
    <name evidence="10" type="ORF">JZ786_21015</name>
</gene>
<dbReference type="Gene3D" id="3.60.15.10">
    <property type="entry name" value="Ribonuclease Z/Hydroxyacylglutathione hydrolase-like"/>
    <property type="match status" value="1"/>
</dbReference>
<dbReference type="InterPro" id="IPR036866">
    <property type="entry name" value="RibonucZ/Hydroxyglut_hydro"/>
</dbReference>
<evidence type="ECO:0000256" key="5">
    <source>
        <dbReference type="ARBA" id="ARBA00013131"/>
    </source>
</evidence>
<proteinExistence type="inferred from homology"/>
<evidence type="ECO:0000313" key="11">
    <source>
        <dbReference type="Proteomes" id="UP000663505"/>
    </source>
</evidence>
<dbReference type="AlphaFoldDB" id="A0A9X7VXX5"/>
<dbReference type="EMBL" id="CP071182">
    <property type="protein sequence ID" value="QSO46882.1"/>
    <property type="molecule type" value="Genomic_DNA"/>
</dbReference>
<dbReference type="Pfam" id="PF00753">
    <property type="entry name" value="Lactamase_B"/>
    <property type="match status" value="1"/>
</dbReference>
<dbReference type="InterPro" id="IPR051013">
    <property type="entry name" value="MBL_superfamily_lactonases"/>
</dbReference>
<dbReference type="Proteomes" id="UP000663505">
    <property type="component" value="Chromosome"/>
</dbReference>
<reference evidence="10 11" key="1">
    <citation type="submission" date="2021-02" db="EMBL/GenBank/DDBJ databases">
        <title>Alicyclobacillus curvatus sp. nov. and Alicyclobacillus mengziensis sp. nov., two acidophilic bacteria isolated from acid mine drainage.</title>
        <authorList>
            <person name="Huang Y."/>
        </authorList>
    </citation>
    <scope>NUCLEOTIDE SEQUENCE [LARGE SCALE GENOMIC DNA]</scope>
    <source>
        <strain evidence="10 11">S30H14</strain>
    </source>
</reference>
<feature type="domain" description="Metallo-beta-lactamase" evidence="9">
    <location>
        <begin position="34"/>
        <end position="235"/>
    </location>
</feature>
<evidence type="ECO:0000256" key="7">
    <source>
        <dbReference type="ARBA" id="ARBA00022801"/>
    </source>
</evidence>
<evidence type="ECO:0000256" key="2">
    <source>
        <dbReference type="ARBA" id="ARBA00001947"/>
    </source>
</evidence>
<evidence type="ECO:0000256" key="1">
    <source>
        <dbReference type="ARBA" id="ARBA00000450"/>
    </source>
</evidence>
<dbReference type="NCBIfam" id="NF045699">
    <property type="entry name" value="AHLLactAiiA"/>
    <property type="match status" value="1"/>
</dbReference>
<accession>A0A9X7VXX5</accession>
<evidence type="ECO:0000256" key="8">
    <source>
        <dbReference type="ARBA" id="ARBA00022833"/>
    </source>
</evidence>
<dbReference type="InterPro" id="IPR001279">
    <property type="entry name" value="Metallo-B-lactamas"/>
</dbReference>
<evidence type="ECO:0000256" key="6">
    <source>
        <dbReference type="ARBA" id="ARBA00022723"/>
    </source>
</evidence>
<evidence type="ECO:0000256" key="3">
    <source>
        <dbReference type="ARBA" id="ARBA00007749"/>
    </source>
</evidence>
<dbReference type="PANTHER" id="PTHR42978:SF7">
    <property type="entry name" value="METALLO-HYDROLASE RV2300C-RELATED"/>
    <property type="match status" value="1"/>
</dbReference>
<dbReference type="SMART" id="SM00849">
    <property type="entry name" value="Lactamase_B"/>
    <property type="match status" value="1"/>
</dbReference>
<dbReference type="GO" id="GO:0102007">
    <property type="term" value="F:acyl-L-homoserine-lactone lactonohydrolase activity"/>
    <property type="evidence" value="ECO:0007669"/>
    <property type="project" value="UniProtKB-EC"/>
</dbReference>
<protein>
    <recommendedName>
        <fullName evidence="5">quorum-quenching N-acyl-homoserine lactonase</fullName>
        <ecNumber evidence="5">3.1.1.81</ecNumber>
    </recommendedName>
</protein>
<dbReference type="GO" id="GO:0046872">
    <property type="term" value="F:metal ion binding"/>
    <property type="evidence" value="ECO:0007669"/>
    <property type="project" value="UniProtKB-KW"/>
</dbReference>
<dbReference type="RefSeq" id="WP_206656243.1">
    <property type="nucleotide sequence ID" value="NZ_CP071182.1"/>
</dbReference>
<evidence type="ECO:0000259" key="9">
    <source>
        <dbReference type="SMART" id="SM00849"/>
    </source>
</evidence>
<name>A0A9X7VXX5_9BACL</name>
<dbReference type="CDD" id="cd07729">
    <property type="entry name" value="AHL_lactonase_MBL-fold"/>
    <property type="match status" value="1"/>
</dbReference>
<comment type="subunit">
    <text evidence="4">Monomer.</text>
</comment>
<dbReference type="KEGG" id="afx:JZ786_21015"/>
<organism evidence="10 11">
    <name type="scientific">Alicyclobacillus mengziensis</name>
    <dbReference type="NCBI Taxonomy" id="2931921"/>
    <lineage>
        <taxon>Bacteria</taxon>
        <taxon>Bacillati</taxon>
        <taxon>Bacillota</taxon>
        <taxon>Bacilli</taxon>
        <taxon>Bacillales</taxon>
        <taxon>Alicyclobacillaceae</taxon>
        <taxon>Alicyclobacillus</taxon>
    </lineage>
</organism>
<evidence type="ECO:0000313" key="10">
    <source>
        <dbReference type="EMBL" id="QSO46882.1"/>
    </source>
</evidence>
<comment type="cofactor">
    <cofactor evidence="2">
        <name>Zn(2+)</name>
        <dbReference type="ChEBI" id="CHEBI:29105"/>
    </cofactor>
</comment>
<dbReference type="InterPro" id="IPR054870">
    <property type="entry name" value="AHLLactAiiA"/>
</dbReference>
<comment type="similarity">
    <text evidence="3">Belongs to the metallo-beta-lactamase superfamily.</text>
</comment>
<evidence type="ECO:0000256" key="4">
    <source>
        <dbReference type="ARBA" id="ARBA00011245"/>
    </source>
</evidence>
<sequence length="250" mass="27782">MSVQKLSLLPAGYCLVDASALDTRRKVGEMARLPIWSYLIETSDGPILIDTGMPESCIHEPAEFFRGTEDEGLIVPEMKAQDLITNVIGRCGYQPSDLVCVVSTHLHFDHAGGNQLFPYTEIVLQRAEYEAALKQDNYFDICKDPALLYRFVDGDTELVPGVQLVFTPGHTPGHQSVLVSTPNDTILLAIDAAYHRPNYEDGVPFAVRDAEKAFDSIAKLKRLTKETSAKVFFGHDAGQAEEWKVYPESY</sequence>
<keyword evidence="11" id="KW-1185">Reference proteome</keyword>
<keyword evidence="7" id="KW-0378">Hydrolase</keyword>
<dbReference type="EC" id="3.1.1.81" evidence="5"/>
<comment type="catalytic activity">
    <reaction evidence="1">
        <text>an N-acyl-L-homoserine lactone + H2O = an N-acyl-L-homoserine + H(+)</text>
        <dbReference type="Rhea" id="RHEA:22576"/>
        <dbReference type="ChEBI" id="CHEBI:15377"/>
        <dbReference type="ChEBI" id="CHEBI:15378"/>
        <dbReference type="ChEBI" id="CHEBI:55474"/>
        <dbReference type="ChEBI" id="CHEBI:58921"/>
        <dbReference type="EC" id="3.1.1.81"/>
    </reaction>
</comment>
<keyword evidence="6" id="KW-0479">Metal-binding</keyword>
<dbReference type="SUPFAM" id="SSF56281">
    <property type="entry name" value="Metallo-hydrolase/oxidoreductase"/>
    <property type="match status" value="1"/>
</dbReference>
<keyword evidence="8" id="KW-0862">Zinc</keyword>
<dbReference type="PANTHER" id="PTHR42978">
    <property type="entry name" value="QUORUM-QUENCHING LACTONASE YTNP-RELATED-RELATED"/>
    <property type="match status" value="1"/>
</dbReference>